<evidence type="ECO:0000313" key="2">
    <source>
        <dbReference type="Proteomes" id="UP001243195"/>
    </source>
</evidence>
<proteinExistence type="predicted"/>
<evidence type="ECO:0000313" key="1">
    <source>
        <dbReference type="EMBL" id="MDQ9071791.1"/>
    </source>
</evidence>
<sequence>MIINFTDAMLNPEIVIAVACLKLNAYKLYPLDRQVREAYFSKNMLKFLAEQNLSTNIDQNELISHVLETNLPNKWKSIHSGGYAAGSMFIHLLAMKYEKKNVSIERAKYMFQEWNLKADKEALKEYKTRGTTRSLNTAWSDFKMVAHLWAVDILEMENDITIFSYPELVDDPKLGIINNPKLTTKQKFDLDSRLFIACVKNMERQYKNLNLNIDFWELPNFTVGYFFNTGKTEWNEQNKDIFSRYTYVRGL</sequence>
<dbReference type="AlphaFoldDB" id="A0AAW8JKH2"/>
<protein>
    <submittedName>
        <fullName evidence="1">Uncharacterized protein</fullName>
    </submittedName>
</protein>
<accession>A0AAW8JKH2</accession>
<name>A0AAW8JKH2_9GAMM</name>
<organism evidence="1 2">
    <name type="scientific">Acinetobacter gerneri</name>
    <dbReference type="NCBI Taxonomy" id="202952"/>
    <lineage>
        <taxon>Bacteria</taxon>
        <taxon>Pseudomonadati</taxon>
        <taxon>Pseudomonadota</taxon>
        <taxon>Gammaproteobacteria</taxon>
        <taxon>Moraxellales</taxon>
        <taxon>Moraxellaceae</taxon>
        <taxon>Acinetobacter</taxon>
    </lineage>
</organism>
<gene>
    <name evidence="1" type="ORF">RFH51_10000</name>
</gene>
<dbReference type="EMBL" id="JAVIDA010000011">
    <property type="protein sequence ID" value="MDQ9071791.1"/>
    <property type="molecule type" value="Genomic_DNA"/>
</dbReference>
<dbReference type="Proteomes" id="UP001243195">
    <property type="component" value="Unassembled WGS sequence"/>
</dbReference>
<reference evidence="1" key="1">
    <citation type="submission" date="2023-08" db="EMBL/GenBank/DDBJ databases">
        <title>Emergence of clinically-relevant ST2 carbapenem-resistant Acinetobacter baumannii strains in hospital sewages in Zhejiang, East of China.</title>
        <authorList>
            <person name="Kaichao C."/>
            <person name="Zhang R."/>
        </authorList>
    </citation>
    <scope>NUCLEOTIDE SEQUENCE</scope>
    <source>
        <strain evidence="1">M-SY-60</strain>
    </source>
</reference>
<dbReference type="RefSeq" id="WP_308956120.1">
    <property type="nucleotide sequence ID" value="NZ_JAVICY010000012.1"/>
</dbReference>
<comment type="caution">
    <text evidence="1">The sequence shown here is derived from an EMBL/GenBank/DDBJ whole genome shotgun (WGS) entry which is preliminary data.</text>
</comment>